<feature type="region of interest" description="Disordered" evidence="12">
    <location>
        <begin position="753"/>
        <end position="814"/>
    </location>
</feature>
<sequence length="814" mass="91387">MAPRDVKFVNFVLMFSTFTIVLGVDLPHLSAILSLEKESTRDDTGSLVLYAGTEQRIVLVGSNFDNATSIAFTTDIRSQKETCDGQRTQTFSIISTAYNGTLATILVNLPVLESGSYYYVCYSVEGVEKWEHGGKESYTRVAVKVKESTLLPLWIQIIFIAFLLCLSGLFSGLNLGLMALDKTELKIIAKCGSTSEKKYAKAIEPVRRRGNFLLCTLLLGNVLVNNSLTILLDDLSNGLYAVIGATLGIVICGEIIPQALCSRHGLAVGARTIWITRFFMLITFPLSFPISLLLDKVLGEEIGNVYDRAKLSELVKVTKEFNDLKNDEVNIISGALDLSKKSVKEVMTKIEDVYMLDINSVLDFETVSEIMKRGYTRIPIYENDPGNIVALLNIKDLALIDPDDKTPIRTVIKFYQHPLIFVFDDQKLDTMLHEFRQGHSHMGIVRRVNNEGDGDPYYETLGVLTLEDVIEEIIQSEIIDETDIITDNRKKTRRTLAKQDFSVFNTQEANSVLISPQLALAAFRFLSTSVDYFKDDYVSENVLKKLIRQNVVEEVVKKETSEQFLFRENVPCDYFILILQGSVEVLVGREGLRFVTGPFSYYGTQSLKISDNSMIYPSSTESLYSRIEPYVPDFSVRVDSNLLFVRIRRAQYIAARRATMMGKANIKSEDEAFAKEWHKVKILSNLSNNDNHHLNRVHNPDKMRRASSLSVPFTSNQIESGRSSGEWKVNNSSDGGILIQNMAGDCEMIETRERSATEPCEGHLDLQQGEPKGSSGESLGYEDAKSDPDGQSERQHEQTPLITRKDKDESTETS</sequence>
<dbReference type="AlphaFoldDB" id="A0A8W8IMY0"/>
<evidence type="ECO:0000313" key="16">
    <source>
        <dbReference type="Proteomes" id="UP000005408"/>
    </source>
</evidence>
<dbReference type="OrthoDB" id="5353557at2759"/>
<evidence type="ECO:0000259" key="14">
    <source>
        <dbReference type="PROSITE" id="PS51846"/>
    </source>
</evidence>
<keyword evidence="7 11" id="KW-1133">Transmembrane helix</keyword>
<dbReference type="GO" id="GO:0006811">
    <property type="term" value="P:monoatomic ion transport"/>
    <property type="evidence" value="ECO:0007669"/>
    <property type="project" value="UniProtKB-KW"/>
</dbReference>
<evidence type="ECO:0000256" key="13">
    <source>
        <dbReference type="SAM" id="Phobius"/>
    </source>
</evidence>
<proteinExistence type="inferred from homology"/>
<dbReference type="EnsemblMetazoa" id="G14772.1">
    <property type="protein sequence ID" value="G14772.1:cds"/>
    <property type="gene ID" value="G14772"/>
</dbReference>
<feature type="transmembrane region" description="Helical" evidence="13">
    <location>
        <begin position="12"/>
        <end position="33"/>
    </location>
</feature>
<dbReference type="GO" id="GO:0022857">
    <property type="term" value="F:transmembrane transporter activity"/>
    <property type="evidence" value="ECO:0007669"/>
    <property type="project" value="TreeGrafter"/>
</dbReference>
<dbReference type="InterPro" id="IPR018490">
    <property type="entry name" value="cNMP-bd_dom_sf"/>
</dbReference>
<evidence type="ECO:0000256" key="9">
    <source>
        <dbReference type="ARBA" id="ARBA00023122"/>
    </source>
</evidence>
<evidence type="ECO:0000256" key="12">
    <source>
        <dbReference type="SAM" id="MobiDB-lite"/>
    </source>
</evidence>
<keyword evidence="4" id="KW-1003">Cell membrane</keyword>
<keyword evidence="10 11" id="KW-0472">Membrane</keyword>
<dbReference type="InterPro" id="IPR045095">
    <property type="entry name" value="ACDP"/>
</dbReference>
<evidence type="ECO:0000256" key="3">
    <source>
        <dbReference type="ARBA" id="ARBA00022448"/>
    </source>
</evidence>
<comment type="similarity">
    <text evidence="2">Belongs to the ACDP family.</text>
</comment>
<organism evidence="15 16">
    <name type="scientific">Magallana gigas</name>
    <name type="common">Pacific oyster</name>
    <name type="synonym">Crassostrea gigas</name>
    <dbReference type="NCBI Taxonomy" id="29159"/>
    <lineage>
        <taxon>Eukaryota</taxon>
        <taxon>Metazoa</taxon>
        <taxon>Spiralia</taxon>
        <taxon>Lophotrochozoa</taxon>
        <taxon>Mollusca</taxon>
        <taxon>Bivalvia</taxon>
        <taxon>Autobranchia</taxon>
        <taxon>Pteriomorphia</taxon>
        <taxon>Ostreida</taxon>
        <taxon>Ostreoidea</taxon>
        <taxon>Ostreidae</taxon>
        <taxon>Magallana</taxon>
    </lineage>
</organism>
<dbReference type="PANTHER" id="PTHR12064">
    <property type="entry name" value="METAL TRANSPORTER CNNM"/>
    <property type="match status" value="1"/>
</dbReference>
<reference evidence="15" key="1">
    <citation type="submission" date="2022-08" db="UniProtKB">
        <authorList>
            <consortium name="EnsemblMetazoa"/>
        </authorList>
    </citation>
    <scope>IDENTIFICATION</scope>
    <source>
        <strain evidence="15">05x7-T-G4-1.051#20</strain>
    </source>
</reference>
<dbReference type="InterPro" id="IPR002550">
    <property type="entry name" value="CNNM"/>
</dbReference>
<dbReference type="FunFam" id="3.10.580.10:FF:000001">
    <property type="entry name" value="Putative metal transporter CNNM3 isoform 2"/>
    <property type="match status" value="1"/>
</dbReference>
<dbReference type="PROSITE" id="PS51846">
    <property type="entry name" value="CNNM"/>
    <property type="match status" value="1"/>
</dbReference>
<feature type="compositionally biased region" description="Basic and acidic residues" evidence="12">
    <location>
        <begin position="753"/>
        <end position="764"/>
    </location>
</feature>
<feature type="transmembrane region" description="Helical" evidence="13">
    <location>
        <begin position="238"/>
        <end position="261"/>
    </location>
</feature>
<dbReference type="Gene3D" id="3.10.580.10">
    <property type="entry name" value="CBS-domain"/>
    <property type="match status" value="1"/>
</dbReference>
<comment type="subcellular location">
    <subcellularLocation>
        <location evidence="1">Cell membrane</location>
        <topology evidence="1">Multi-pass membrane protein</topology>
    </subcellularLocation>
</comment>
<evidence type="ECO:0000256" key="4">
    <source>
        <dbReference type="ARBA" id="ARBA00022475"/>
    </source>
</evidence>
<evidence type="ECO:0000256" key="2">
    <source>
        <dbReference type="ARBA" id="ARBA00010484"/>
    </source>
</evidence>
<keyword evidence="9" id="KW-0129">CBS domain</keyword>
<keyword evidence="6" id="KW-0677">Repeat</keyword>
<keyword evidence="16" id="KW-1185">Reference proteome</keyword>
<evidence type="ECO:0000256" key="8">
    <source>
        <dbReference type="ARBA" id="ARBA00023065"/>
    </source>
</evidence>
<accession>A0A8W8IMY0</accession>
<dbReference type="PANTHER" id="PTHR12064:SF94">
    <property type="entry name" value="UNEXTENDED PROTEIN"/>
    <property type="match status" value="1"/>
</dbReference>
<dbReference type="Pfam" id="PF01595">
    <property type="entry name" value="CNNM"/>
    <property type="match status" value="1"/>
</dbReference>
<dbReference type="InterPro" id="IPR044751">
    <property type="entry name" value="Ion_transp-like_CBS"/>
</dbReference>
<keyword evidence="3" id="KW-0813">Transport</keyword>
<evidence type="ECO:0000313" key="15">
    <source>
        <dbReference type="EnsemblMetazoa" id="G14772.1:cds"/>
    </source>
</evidence>
<dbReference type="Pfam" id="PF25562">
    <property type="entry name" value="CNBH_CNNM2_C"/>
    <property type="match status" value="1"/>
</dbReference>
<protein>
    <recommendedName>
        <fullName evidence="14">CNNM transmembrane domain-containing protein</fullName>
    </recommendedName>
</protein>
<dbReference type="CDD" id="cd04590">
    <property type="entry name" value="CBS_pair_CorC_HlyC_assoc"/>
    <property type="match status" value="1"/>
</dbReference>
<keyword evidence="5 11" id="KW-0812">Transmembrane</keyword>
<dbReference type="GO" id="GO:0005886">
    <property type="term" value="C:plasma membrane"/>
    <property type="evidence" value="ECO:0007669"/>
    <property type="project" value="UniProtKB-SubCell"/>
</dbReference>
<feature type="transmembrane region" description="Helical" evidence="13">
    <location>
        <begin position="273"/>
        <end position="294"/>
    </location>
</feature>
<dbReference type="SMR" id="A0A8W8IMY0"/>
<feature type="transmembrane region" description="Helical" evidence="13">
    <location>
        <begin position="153"/>
        <end position="180"/>
    </location>
</feature>
<dbReference type="OMA" id="VYMRVHR"/>
<dbReference type="GO" id="GO:0010960">
    <property type="term" value="P:magnesium ion homeostasis"/>
    <property type="evidence" value="ECO:0007669"/>
    <property type="project" value="InterPro"/>
</dbReference>
<dbReference type="SUPFAM" id="SSF54631">
    <property type="entry name" value="CBS-domain pair"/>
    <property type="match status" value="1"/>
</dbReference>
<dbReference type="SUPFAM" id="SSF51206">
    <property type="entry name" value="cAMP-binding domain-like"/>
    <property type="match status" value="1"/>
</dbReference>
<feature type="transmembrane region" description="Helical" evidence="13">
    <location>
        <begin position="211"/>
        <end position="232"/>
    </location>
</feature>
<evidence type="ECO:0000256" key="10">
    <source>
        <dbReference type="ARBA" id="ARBA00023136"/>
    </source>
</evidence>
<dbReference type="InterPro" id="IPR046342">
    <property type="entry name" value="CBS_dom_sf"/>
</dbReference>
<evidence type="ECO:0000256" key="11">
    <source>
        <dbReference type="PROSITE-ProRule" id="PRU01193"/>
    </source>
</evidence>
<name>A0A8W8IMY0_MAGGI</name>
<evidence type="ECO:0000256" key="5">
    <source>
        <dbReference type="ARBA" id="ARBA00022692"/>
    </source>
</evidence>
<feature type="domain" description="CNNM transmembrane" evidence="14">
    <location>
        <begin position="149"/>
        <end position="328"/>
    </location>
</feature>
<keyword evidence="8" id="KW-0406">Ion transport</keyword>
<dbReference type="Proteomes" id="UP000005408">
    <property type="component" value="Unassembled WGS sequence"/>
</dbReference>
<evidence type="ECO:0000256" key="6">
    <source>
        <dbReference type="ARBA" id="ARBA00022737"/>
    </source>
</evidence>
<evidence type="ECO:0000256" key="1">
    <source>
        <dbReference type="ARBA" id="ARBA00004651"/>
    </source>
</evidence>
<feature type="compositionally biased region" description="Basic and acidic residues" evidence="12">
    <location>
        <begin position="782"/>
        <end position="814"/>
    </location>
</feature>
<evidence type="ECO:0000256" key="7">
    <source>
        <dbReference type="ARBA" id="ARBA00022989"/>
    </source>
</evidence>